<reference evidence="14" key="1">
    <citation type="submission" date="2022-11" db="EMBL/GenBank/DDBJ databases">
        <title>Centuries of genome instability and evolution in soft-shell clam transmissible cancer (bioRxiv).</title>
        <authorList>
            <person name="Hart S.F.M."/>
            <person name="Yonemitsu M.A."/>
            <person name="Giersch R.M."/>
            <person name="Beal B.F."/>
            <person name="Arriagada G."/>
            <person name="Davis B.W."/>
            <person name="Ostrander E.A."/>
            <person name="Goff S.P."/>
            <person name="Metzger M.J."/>
        </authorList>
    </citation>
    <scope>NUCLEOTIDE SEQUENCE</scope>
    <source>
        <strain evidence="14">MELC-2E11</strain>
        <tissue evidence="14">Siphon/mantle</tissue>
    </source>
</reference>
<keyword evidence="12" id="KW-0732">Signal</keyword>
<feature type="domain" description="Cadherin" evidence="13">
    <location>
        <begin position="462"/>
        <end position="565"/>
    </location>
</feature>
<accession>A0ABY7DRK9</accession>
<keyword evidence="4 9" id="KW-0106">Calcium</keyword>
<dbReference type="PRINTS" id="PR00205">
    <property type="entry name" value="CADHERIN"/>
</dbReference>
<keyword evidence="8" id="KW-0325">Glycoprotein</keyword>
<feature type="domain" description="Cadherin" evidence="13">
    <location>
        <begin position="566"/>
        <end position="670"/>
    </location>
</feature>
<dbReference type="PANTHER" id="PTHR24028">
    <property type="entry name" value="CADHERIN-87A"/>
    <property type="match status" value="1"/>
</dbReference>
<keyword evidence="7 11" id="KW-0472">Membrane</keyword>
<keyword evidence="6 11" id="KW-1133">Transmembrane helix</keyword>
<evidence type="ECO:0000256" key="10">
    <source>
        <dbReference type="SAM" id="MobiDB-lite"/>
    </source>
</evidence>
<feature type="region of interest" description="Disordered" evidence="10">
    <location>
        <begin position="969"/>
        <end position="1066"/>
    </location>
</feature>
<evidence type="ECO:0000256" key="5">
    <source>
        <dbReference type="ARBA" id="ARBA00022889"/>
    </source>
</evidence>
<feature type="domain" description="Cadherin" evidence="13">
    <location>
        <begin position="20"/>
        <end position="128"/>
    </location>
</feature>
<dbReference type="SMART" id="SM00112">
    <property type="entry name" value="CA"/>
    <property type="match status" value="7"/>
</dbReference>
<proteinExistence type="predicted"/>
<protein>
    <submittedName>
        <fullName evidence="14">PCDH1-like protein</fullName>
    </submittedName>
</protein>
<keyword evidence="5" id="KW-0130">Cell adhesion</keyword>
<comment type="subcellular location">
    <subcellularLocation>
        <location evidence="1">Membrane</location>
        <topology evidence="1">Single-pass membrane protein</topology>
    </subcellularLocation>
</comment>
<dbReference type="InterPro" id="IPR050174">
    <property type="entry name" value="Protocadherin/Cadherin-CA"/>
</dbReference>
<evidence type="ECO:0000256" key="6">
    <source>
        <dbReference type="ARBA" id="ARBA00022989"/>
    </source>
</evidence>
<feature type="domain" description="Cadherin" evidence="13">
    <location>
        <begin position="359"/>
        <end position="461"/>
    </location>
</feature>
<keyword evidence="3" id="KW-0677">Repeat</keyword>
<dbReference type="Pfam" id="PF08266">
    <property type="entry name" value="Cadherin_2"/>
    <property type="match status" value="1"/>
</dbReference>
<evidence type="ECO:0000256" key="2">
    <source>
        <dbReference type="ARBA" id="ARBA00022692"/>
    </source>
</evidence>
<feature type="region of interest" description="Disordered" evidence="10">
    <location>
        <begin position="908"/>
        <end position="929"/>
    </location>
</feature>
<dbReference type="PROSITE" id="PS50268">
    <property type="entry name" value="CADHERIN_2"/>
    <property type="match status" value="7"/>
</dbReference>
<dbReference type="InterPro" id="IPR013164">
    <property type="entry name" value="Cadherin_N"/>
</dbReference>
<gene>
    <name evidence="14" type="ORF">MAR_023604</name>
</gene>
<dbReference type="EMBL" id="CP111014">
    <property type="protein sequence ID" value="WAQ99231.1"/>
    <property type="molecule type" value="Genomic_DNA"/>
</dbReference>
<feature type="domain" description="Cadherin" evidence="13">
    <location>
        <begin position="129"/>
        <end position="242"/>
    </location>
</feature>
<dbReference type="InterPro" id="IPR020894">
    <property type="entry name" value="Cadherin_CS"/>
</dbReference>
<keyword evidence="2 11" id="KW-0812">Transmembrane</keyword>
<evidence type="ECO:0000256" key="12">
    <source>
        <dbReference type="SAM" id="SignalP"/>
    </source>
</evidence>
<dbReference type="PROSITE" id="PS00232">
    <property type="entry name" value="CADHERIN_1"/>
    <property type="match status" value="3"/>
</dbReference>
<dbReference type="InterPro" id="IPR002126">
    <property type="entry name" value="Cadherin-like_dom"/>
</dbReference>
<feature type="signal peptide" evidence="12">
    <location>
        <begin position="1"/>
        <end position="19"/>
    </location>
</feature>
<dbReference type="Pfam" id="PF00028">
    <property type="entry name" value="Cadherin"/>
    <property type="match status" value="6"/>
</dbReference>
<keyword evidence="15" id="KW-1185">Reference proteome</keyword>
<dbReference type="CDD" id="cd11304">
    <property type="entry name" value="Cadherin_repeat"/>
    <property type="match status" value="7"/>
</dbReference>
<dbReference type="SUPFAM" id="SSF49313">
    <property type="entry name" value="Cadherin-like"/>
    <property type="match status" value="7"/>
</dbReference>
<feature type="domain" description="Cadherin" evidence="13">
    <location>
        <begin position="243"/>
        <end position="352"/>
    </location>
</feature>
<evidence type="ECO:0000313" key="14">
    <source>
        <dbReference type="EMBL" id="WAQ99231.1"/>
    </source>
</evidence>
<dbReference type="Gene3D" id="2.60.40.60">
    <property type="entry name" value="Cadherins"/>
    <property type="match status" value="7"/>
</dbReference>
<evidence type="ECO:0000256" key="11">
    <source>
        <dbReference type="SAM" id="Phobius"/>
    </source>
</evidence>
<evidence type="ECO:0000313" key="15">
    <source>
        <dbReference type="Proteomes" id="UP001164746"/>
    </source>
</evidence>
<evidence type="ECO:0000256" key="3">
    <source>
        <dbReference type="ARBA" id="ARBA00022737"/>
    </source>
</evidence>
<dbReference type="PANTHER" id="PTHR24028:SF146">
    <property type="entry name" value="CADHERIN 96CB, ISOFORM D-RELATED"/>
    <property type="match status" value="1"/>
</dbReference>
<feature type="transmembrane region" description="Helical" evidence="11">
    <location>
        <begin position="788"/>
        <end position="812"/>
    </location>
</feature>
<name>A0ABY7DRK9_MYAAR</name>
<feature type="compositionally biased region" description="Polar residues" evidence="10">
    <location>
        <begin position="1036"/>
        <end position="1047"/>
    </location>
</feature>
<feature type="domain" description="Cadherin" evidence="13">
    <location>
        <begin position="692"/>
        <end position="779"/>
    </location>
</feature>
<evidence type="ECO:0000256" key="9">
    <source>
        <dbReference type="PROSITE-ProRule" id="PRU00043"/>
    </source>
</evidence>
<evidence type="ECO:0000256" key="1">
    <source>
        <dbReference type="ARBA" id="ARBA00004167"/>
    </source>
</evidence>
<dbReference type="InterPro" id="IPR015919">
    <property type="entry name" value="Cadherin-like_sf"/>
</dbReference>
<evidence type="ECO:0000256" key="8">
    <source>
        <dbReference type="ARBA" id="ARBA00023180"/>
    </source>
</evidence>
<organism evidence="14 15">
    <name type="scientific">Mya arenaria</name>
    <name type="common">Soft-shell clam</name>
    <dbReference type="NCBI Taxonomy" id="6604"/>
    <lineage>
        <taxon>Eukaryota</taxon>
        <taxon>Metazoa</taxon>
        <taxon>Spiralia</taxon>
        <taxon>Lophotrochozoa</taxon>
        <taxon>Mollusca</taxon>
        <taxon>Bivalvia</taxon>
        <taxon>Autobranchia</taxon>
        <taxon>Heteroconchia</taxon>
        <taxon>Euheterodonta</taxon>
        <taxon>Imparidentia</taxon>
        <taxon>Neoheterodontei</taxon>
        <taxon>Myida</taxon>
        <taxon>Myoidea</taxon>
        <taxon>Myidae</taxon>
        <taxon>Mya</taxon>
    </lineage>
</organism>
<feature type="chain" id="PRO_5047194688" evidence="12">
    <location>
        <begin position="20"/>
        <end position="1154"/>
    </location>
</feature>
<dbReference type="Proteomes" id="UP001164746">
    <property type="component" value="Chromosome 3"/>
</dbReference>
<evidence type="ECO:0000256" key="4">
    <source>
        <dbReference type="ARBA" id="ARBA00022837"/>
    </source>
</evidence>
<sequence>MSLFINLIIIAAVVVIVTATIPPIRFTMTEEEPSGYRVGSVANETQQYLEWDPTDLTYSTEGSTLFSINDETGDIYTLVVIDREHVCEYQSDCMVKMDVAVRSTDNRLFEVISVEIIIEDKNDNTPMFPTDVTKVDIAENSPVGSAFKIELATDKDTGAQNSVQSYELLLNEGSTGFFSLNITKNLDSTFNLKLILTKELNREVKDSYSVVVIAKDGGNPVKSGTQRININVTDVNDNDPQFTQTFYNVTIKETSGIHETILYLSANDKDAYENARVSYRISEFYLNNDGLREIFYLVKETGELKVKSDLSSYAGQSFKFFVEAFDHGAVPRSSQAEVEVHIQDSGNNAPIVSFSFFSPGNTGYVNVPENALNQTFVAHVSVTDLDSGENGQIECRISNTHFAIVKMDKGYKVVVNAILDREVLSTYNLTVTCSDKGTPVMSDSASFFVHITDYNDNRPVFDPQIYRVKLTENNQGTELITKVMATDEDDGKNAIFHYVPHEDAMDRFVVDSNTGKVTVNAVFDREVEPVVVFRVLAVDNGNPALTGTATVFLTLLDVNDNAPTFTESSYKIAVKENQETGSDVFKFRADDKDDGVNAEFVFSLAPEFVSSVPFVMFSNGQLKTNKQLDREERSRYDFVAIVTDRGNPQQSSRVPVIVSVEDVNDNQPVITFPRPSNNSVIVSYPDFESEYITTVEAYDLDEGRNKELFYSIVAGNDMDIFEMDSVFGNLYFKSQIDIGADKIIALDISVKDKGDNPLETIKTLFVELKYTNATFLKSISDGANSSNVIISVVVVIITLVISGVIIGVILFLRTLDRKRKEKESNSTSSTLESDFGFTQQNPNHTILSVDTLSSGSACEGQDLIKKKEVSFVLDGNDSYEFNQQRQTTSTAAKDKPSKSSLRYLPQQFPHHASSPASQDARDHMSGSPTVLDSRELQHEANNQLHSLKLQQVILQNRAKQWVEQQHQFGTCPDDHHSEGSAETIPSDSGRGCSEEDDMFSTPSADDPKLFELSSPESQRSSGLIPPPKPYHAVLEPQNSTSIYTKQPWSRRPHLASHRDTRPTQSQLSLNRNLNIRHSGYLDSVSSVNNESQNRMSWGSALYGNVMPMDFTGDSALHSFFDKTPMTYANAYRDDEDTCSTTTSGSYTIYSEEIL</sequence>
<evidence type="ECO:0000259" key="13">
    <source>
        <dbReference type="PROSITE" id="PS50268"/>
    </source>
</evidence>
<evidence type="ECO:0000256" key="7">
    <source>
        <dbReference type="ARBA" id="ARBA00023136"/>
    </source>
</evidence>